<dbReference type="PANTHER" id="PTHR37042">
    <property type="entry name" value="OUTER MEMBRANE PROTEIN RV1973"/>
    <property type="match status" value="1"/>
</dbReference>
<name>A0A7Y9YGY2_9ACTN</name>
<comment type="caution">
    <text evidence="3">The sequence shown here is derived from an EMBL/GenBank/DDBJ whole genome shotgun (WGS) entry which is preliminary data.</text>
</comment>
<evidence type="ECO:0000256" key="2">
    <source>
        <dbReference type="ARBA" id="ARBA00023136"/>
    </source>
</evidence>
<dbReference type="RefSeq" id="WP_179532148.1">
    <property type="nucleotide sequence ID" value="NZ_BAAAPP010000008.1"/>
</dbReference>
<gene>
    <name evidence="3" type="ORF">BKA05_002974</name>
</gene>
<organism evidence="3 4">
    <name type="scientific">Nocardioides marinus</name>
    <dbReference type="NCBI Taxonomy" id="374514"/>
    <lineage>
        <taxon>Bacteria</taxon>
        <taxon>Bacillati</taxon>
        <taxon>Actinomycetota</taxon>
        <taxon>Actinomycetes</taxon>
        <taxon>Propionibacteriales</taxon>
        <taxon>Nocardioidaceae</taxon>
        <taxon>Nocardioides</taxon>
    </lineage>
</organism>
<dbReference type="Proteomes" id="UP000537326">
    <property type="component" value="Unassembled WGS sequence"/>
</dbReference>
<evidence type="ECO:0000313" key="3">
    <source>
        <dbReference type="EMBL" id="NYI11459.1"/>
    </source>
</evidence>
<evidence type="ECO:0000256" key="1">
    <source>
        <dbReference type="ARBA" id="ARBA00004370"/>
    </source>
</evidence>
<dbReference type="GO" id="GO:0016020">
    <property type="term" value="C:membrane"/>
    <property type="evidence" value="ECO:0007669"/>
    <property type="project" value="UniProtKB-SubCell"/>
</dbReference>
<reference evidence="3 4" key="1">
    <citation type="submission" date="2020-07" db="EMBL/GenBank/DDBJ databases">
        <title>Sequencing the genomes of 1000 actinobacteria strains.</title>
        <authorList>
            <person name="Klenk H.-P."/>
        </authorList>
    </citation>
    <scope>NUCLEOTIDE SEQUENCE [LARGE SCALE GENOMIC DNA]</scope>
    <source>
        <strain evidence="3 4">DSM 18248</strain>
    </source>
</reference>
<accession>A0A7Y9YGY2</accession>
<keyword evidence="2" id="KW-0472">Membrane</keyword>
<evidence type="ECO:0000313" key="4">
    <source>
        <dbReference type="Proteomes" id="UP000537326"/>
    </source>
</evidence>
<sequence>MVVAAWSGLSLRSSTHDADDRDAALEAARRAAQTFTTYDYRELDGSFDALLALGTENFRSSFGEAVKQLRPIIRREKARSSGEVVATALGDSTGDDSVMVLVAMDVRVDNRSAQQGEERRFRLRLALQRIEGEWLLDEIATVT</sequence>
<comment type="subcellular location">
    <subcellularLocation>
        <location evidence="1">Membrane</location>
    </subcellularLocation>
</comment>
<keyword evidence="4" id="KW-1185">Reference proteome</keyword>
<proteinExistence type="predicted"/>
<dbReference type="PANTHER" id="PTHR37042:SF4">
    <property type="entry name" value="OUTER MEMBRANE PROTEIN RV1973"/>
    <property type="match status" value="1"/>
</dbReference>
<dbReference type="EMBL" id="JACBZI010000001">
    <property type="protein sequence ID" value="NYI11459.1"/>
    <property type="molecule type" value="Genomic_DNA"/>
</dbReference>
<protein>
    <submittedName>
        <fullName evidence="3">Mce-associated membrane protein</fullName>
    </submittedName>
</protein>
<dbReference type="AlphaFoldDB" id="A0A7Y9YGY2"/>